<dbReference type="EMBL" id="PCWQ01000007">
    <property type="protein sequence ID" value="PIR07165.1"/>
    <property type="molecule type" value="Genomic_DNA"/>
</dbReference>
<name>A0A2H0NG77_9BACT</name>
<keyword evidence="3 4" id="KW-0413">Isomerase</keyword>
<evidence type="ECO:0000256" key="3">
    <source>
        <dbReference type="ARBA" id="ARBA00023235"/>
    </source>
</evidence>
<dbReference type="AlphaFoldDB" id="A0A2H0NG77"/>
<dbReference type="PANTHER" id="PTHR45779">
    <property type="entry name" value="PEPTIDYLPROLYL ISOMERASE"/>
    <property type="match status" value="1"/>
</dbReference>
<dbReference type="InterPro" id="IPR001179">
    <property type="entry name" value="PPIase_FKBP_dom"/>
</dbReference>
<dbReference type="InterPro" id="IPR046357">
    <property type="entry name" value="PPIase_dom_sf"/>
</dbReference>
<dbReference type="GO" id="GO:0003755">
    <property type="term" value="F:peptidyl-prolyl cis-trans isomerase activity"/>
    <property type="evidence" value="ECO:0007669"/>
    <property type="project" value="UniProtKB-UniRule"/>
</dbReference>
<evidence type="ECO:0000256" key="2">
    <source>
        <dbReference type="ARBA" id="ARBA00023110"/>
    </source>
</evidence>
<comment type="caution">
    <text evidence="7">The sequence shown here is derived from an EMBL/GenBank/DDBJ whole genome shotgun (WGS) entry which is preliminary data.</text>
</comment>
<feature type="domain" description="PPIase FKBP-type" evidence="6">
    <location>
        <begin position="20"/>
        <end position="107"/>
    </location>
</feature>
<evidence type="ECO:0000313" key="8">
    <source>
        <dbReference type="Proteomes" id="UP000230564"/>
    </source>
</evidence>
<evidence type="ECO:0000259" key="6">
    <source>
        <dbReference type="PROSITE" id="PS50059"/>
    </source>
</evidence>
<comment type="similarity">
    <text evidence="5">Belongs to the FKBP-type PPIase family.</text>
</comment>
<sequence>MELKTEILTAGTGNQTVKSGDSITVDYTGTLEDGTKFDSSIDTGKPFTFTIGQGTVIQGWDQGLIGMKIGEERKLTIPSDMAYGANGSGLIPPNATLIFTVKLISINPEN</sequence>
<dbReference type="InterPro" id="IPR044609">
    <property type="entry name" value="FKBP2/11"/>
</dbReference>
<dbReference type="FunFam" id="3.10.50.40:FF:000006">
    <property type="entry name" value="Peptidyl-prolyl cis-trans isomerase"/>
    <property type="match status" value="1"/>
</dbReference>
<evidence type="ECO:0000256" key="4">
    <source>
        <dbReference type="PROSITE-ProRule" id="PRU00277"/>
    </source>
</evidence>
<dbReference type="Pfam" id="PF00254">
    <property type="entry name" value="FKBP_C"/>
    <property type="match status" value="1"/>
</dbReference>
<keyword evidence="2 4" id="KW-0697">Rotamase</keyword>
<evidence type="ECO:0000256" key="1">
    <source>
        <dbReference type="ARBA" id="ARBA00000971"/>
    </source>
</evidence>
<evidence type="ECO:0000313" key="7">
    <source>
        <dbReference type="EMBL" id="PIR07165.1"/>
    </source>
</evidence>
<evidence type="ECO:0000256" key="5">
    <source>
        <dbReference type="RuleBase" id="RU003915"/>
    </source>
</evidence>
<dbReference type="Proteomes" id="UP000230564">
    <property type="component" value="Unassembled WGS sequence"/>
</dbReference>
<protein>
    <recommendedName>
        <fullName evidence="5">Peptidyl-prolyl cis-trans isomerase</fullName>
        <ecNumber evidence="5">5.2.1.8</ecNumber>
    </recommendedName>
</protein>
<organism evidence="7 8">
    <name type="scientific">Candidatus Komeilibacteria bacterium CG11_big_fil_rev_8_21_14_0_20_36_20</name>
    <dbReference type="NCBI Taxonomy" id="1974477"/>
    <lineage>
        <taxon>Bacteria</taxon>
        <taxon>Candidatus Komeiliibacteriota</taxon>
    </lineage>
</organism>
<reference evidence="7 8" key="1">
    <citation type="submission" date="2017-09" db="EMBL/GenBank/DDBJ databases">
        <title>Depth-based differentiation of microbial function through sediment-hosted aquifers and enrichment of novel symbionts in the deep terrestrial subsurface.</title>
        <authorList>
            <person name="Probst A.J."/>
            <person name="Ladd B."/>
            <person name="Jarett J.K."/>
            <person name="Geller-Mcgrath D.E."/>
            <person name="Sieber C.M."/>
            <person name="Emerson J.B."/>
            <person name="Anantharaman K."/>
            <person name="Thomas B.C."/>
            <person name="Malmstrom R."/>
            <person name="Stieglmeier M."/>
            <person name="Klingl A."/>
            <person name="Woyke T."/>
            <person name="Ryan C.M."/>
            <person name="Banfield J.F."/>
        </authorList>
    </citation>
    <scope>NUCLEOTIDE SEQUENCE [LARGE SCALE GENOMIC DNA]</scope>
    <source>
        <strain evidence="7">CG11_big_fil_rev_8_21_14_0_20_36_20</strain>
    </source>
</reference>
<dbReference type="Gene3D" id="3.10.50.40">
    <property type="match status" value="1"/>
</dbReference>
<proteinExistence type="inferred from homology"/>
<accession>A0A2H0NG77</accession>
<dbReference type="PROSITE" id="PS50059">
    <property type="entry name" value="FKBP_PPIASE"/>
    <property type="match status" value="1"/>
</dbReference>
<dbReference type="SUPFAM" id="SSF54534">
    <property type="entry name" value="FKBP-like"/>
    <property type="match status" value="1"/>
</dbReference>
<gene>
    <name evidence="7" type="ORF">COV55_00770</name>
</gene>
<dbReference type="PANTHER" id="PTHR45779:SF7">
    <property type="entry name" value="PEPTIDYLPROLYL ISOMERASE"/>
    <property type="match status" value="1"/>
</dbReference>
<dbReference type="EC" id="5.2.1.8" evidence="5"/>
<comment type="catalytic activity">
    <reaction evidence="1 4 5">
        <text>[protein]-peptidylproline (omega=180) = [protein]-peptidylproline (omega=0)</text>
        <dbReference type="Rhea" id="RHEA:16237"/>
        <dbReference type="Rhea" id="RHEA-COMP:10747"/>
        <dbReference type="Rhea" id="RHEA-COMP:10748"/>
        <dbReference type="ChEBI" id="CHEBI:83833"/>
        <dbReference type="ChEBI" id="CHEBI:83834"/>
        <dbReference type="EC" id="5.2.1.8"/>
    </reaction>
</comment>